<dbReference type="RefSeq" id="WP_023102969.1">
    <property type="nucleotide sequence ID" value="NZ_CAADKL010000253.1"/>
</dbReference>
<organism evidence="1">
    <name type="scientific">Pseudomonas aeruginosa</name>
    <dbReference type="NCBI Taxonomy" id="287"/>
    <lineage>
        <taxon>Bacteria</taxon>
        <taxon>Pseudomonadati</taxon>
        <taxon>Pseudomonadota</taxon>
        <taxon>Gammaproteobacteria</taxon>
        <taxon>Pseudomonadales</taxon>
        <taxon>Pseudomonadaceae</taxon>
        <taxon>Pseudomonas</taxon>
    </lineage>
</organism>
<dbReference type="Gene3D" id="3.40.50.2000">
    <property type="entry name" value="Glycogen Phosphorylase B"/>
    <property type="match status" value="2"/>
</dbReference>
<sequence>MVKAGRYIIVIGGFPDPVGGVTAFVSRLAENNMVSEVIDIYPSPSKSVPSEFKGRVVFRKGFTGFLSYYLANHRQWAGRLLHFNFSTSRAIVFFLVLPKFASEFSLMLHHGSLQVKSSRKWLYRAALSRLDYVFCMNEGHRQFYRGLGVPEEKMRLVSSYIKIPPLSSIVEPRKDIEQFFDGSRVLVASGYPSSLYNHEWCIDYVSAREGLKLAIFLYGSGDALRNIEERANSERVKIFWNCSQATFNHALSRASVYLRPTSKDSFGVAVADAVELGVPVVASDVCKRYPGAGLFPVDDFSAFCETVDCILNGTDIRTEDSEGFRAFSYSDLDLRDV</sequence>
<proteinExistence type="predicted"/>
<dbReference type="CAZy" id="GT4">
    <property type="family name" value="Glycosyltransferase Family 4"/>
</dbReference>
<reference evidence="1" key="1">
    <citation type="journal article" date="2002" name="J. Bacteriol.">
        <title>Genetic variation at the O-antigen biosynthetic locus in Pseudomonas aeruginosa.</title>
        <authorList>
            <person name="Raymond C.K."/>
            <person name="Sims E.H."/>
            <person name="Kas A."/>
            <person name="Spencer D.H."/>
            <person name="Kutyavin T.V."/>
            <person name="Ivey R.G."/>
            <person name="Zhou Y."/>
            <person name="Kaul R."/>
            <person name="Clendenning J.B."/>
            <person name="Olson M.V."/>
        </authorList>
    </citation>
    <scope>NUCLEOTIDE SEQUENCE</scope>
</reference>
<dbReference type="AlphaFoldDB" id="Q8KIR4"/>
<name>Q8KIR4_PSEAI</name>
<dbReference type="SUPFAM" id="SSF53756">
    <property type="entry name" value="UDP-Glycosyltransferase/glycogen phosphorylase"/>
    <property type="match status" value="1"/>
</dbReference>
<evidence type="ECO:0000313" key="1">
    <source>
        <dbReference type="EMBL" id="AAM27768.1"/>
    </source>
</evidence>
<protein>
    <submittedName>
        <fullName evidence="1">Uncharacterized protein</fullName>
    </submittedName>
</protein>
<dbReference type="EMBL" id="AF498414">
    <property type="protein sequence ID" value="AAM27768.1"/>
    <property type="molecule type" value="Genomic_DNA"/>
</dbReference>
<dbReference type="Pfam" id="PF13692">
    <property type="entry name" value="Glyco_trans_1_4"/>
    <property type="match status" value="1"/>
</dbReference>
<accession>Q8KIR4</accession>